<dbReference type="Proteomes" id="UP000762703">
    <property type="component" value="Unassembled WGS sequence"/>
</dbReference>
<gene>
    <name evidence="4" type="ORF">E7Z73_09705</name>
</gene>
<sequence>MLISTSRKPSQKTRKFCKNLAHSTDSTSVNRGKMNMRELLLRALDEDEVNLAIVNEIKGNPSRITFYSNKGEVLLTILISVTTTNERINISPSQLKIVSEVQKLNCLSDILGFELVNEADANHIHITGGYEDLIAKINFINKFGDKLDFQINVKKILDKDD</sequence>
<evidence type="ECO:0000256" key="2">
    <source>
        <dbReference type="HAMAP-Rule" id="MF_00699"/>
    </source>
</evidence>
<dbReference type="EMBL" id="SUTE01000078">
    <property type="protein sequence ID" value="MBE6505988.1"/>
    <property type="molecule type" value="Genomic_DNA"/>
</dbReference>
<dbReference type="HAMAP" id="MF_00699">
    <property type="entry name" value="BriX"/>
    <property type="match status" value="1"/>
</dbReference>
<organism evidence="4 5">
    <name type="scientific">Methanobrevibacter millerae</name>
    <dbReference type="NCBI Taxonomy" id="230361"/>
    <lineage>
        <taxon>Archaea</taxon>
        <taxon>Methanobacteriati</taxon>
        <taxon>Methanobacteriota</taxon>
        <taxon>Methanomada group</taxon>
        <taxon>Methanobacteria</taxon>
        <taxon>Methanobacteriales</taxon>
        <taxon>Methanobacteriaceae</taxon>
        <taxon>Methanobrevibacter</taxon>
    </lineage>
</organism>
<dbReference type="Gene3D" id="3.40.50.10480">
    <property type="entry name" value="Probable brix-domain ribosomal biogenesis protein"/>
    <property type="match status" value="1"/>
</dbReference>
<keyword evidence="1 2" id="KW-0690">Ribosome biogenesis</keyword>
<protein>
    <recommendedName>
        <fullName evidence="2">Probable Brix domain-containing ribosomal biogenesis protein</fullName>
    </recommendedName>
</protein>
<dbReference type="InterPro" id="IPR007109">
    <property type="entry name" value="Brix"/>
</dbReference>
<dbReference type="InterPro" id="IPR023548">
    <property type="entry name" value="Brix_dom_Rbsml_bgen_prot"/>
</dbReference>
<comment type="function">
    <text evidence="2">Probably involved in the biogenesis of the ribosome.</text>
</comment>
<dbReference type="PROSITE" id="PS50833">
    <property type="entry name" value="BRIX"/>
    <property type="match status" value="1"/>
</dbReference>
<evidence type="ECO:0000313" key="5">
    <source>
        <dbReference type="Proteomes" id="UP000762703"/>
    </source>
</evidence>
<evidence type="ECO:0000313" key="4">
    <source>
        <dbReference type="EMBL" id="MBE6505988.1"/>
    </source>
</evidence>
<proteinExistence type="inferred from homology"/>
<reference evidence="4" key="1">
    <citation type="submission" date="2019-04" db="EMBL/GenBank/DDBJ databases">
        <title>Evolution of Biomass-Degrading Anaerobic Consortia Revealed by Metagenomics.</title>
        <authorList>
            <person name="Peng X."/>
        </authorList>
    </citation>
    <scope>NUCLEOTIDE SEQUENCE</scope>
    <source>
        <strain evidence="4">SIG12</strain>
    </source>
</reference>
<accession>A0A8T3VDF5</accession>
<feature type="domain" description="Brix" evidence="3">
    <location>
        <begin position="1"/>
        <end position="161"/>
    </location>
</feature>
<dbReference type="GO" id="GO:0006364">
    <property type="term" value="P:rRNA processing"/>
    <property type="evidence" value="ECO:0007669"/>
    <property type="project" value="InterPro"/>
</dbReference>
<comment type="caution">
    <text evidence="4">The sequence shown here is derived from an EMBL/GenBank/DDBJ whole genome shotgun (WGS) entry which is preliminary data.</text>
</comment>
<evidence type="ECO:0000259" key="3">
    <source>
        <dbReference type="PROSITE" id="PS50833"/>
    </source>
</evidence>
<name>A0A8T3VDF5_9EURY</name>
<evidence type="ECO:0000256" key="1">
    <source>
        <dbReference type="ARBA" id="ARBA00022517"/>
    </source>
</evidence>
<dbReference type="GO" id="GO:0019843">
    <property type="term" value="F:rRNA binding"/>
    <property type="evidence" value="ECO:0007669"/>
    <property type="project" value="InterPro"/>
</dbReference>
<dbReference type="SUPFAM" id="SSF52954">
    <property type="entry name" value="Class II aaRS ABD-related"/>
    <property type="match status" value="1"/>
</dbReference>
<dbReference type="AlphaFoldDB" id="A0A8T3VDF5"/>
<dbReference type="SMART" id="SM00879">
    <property type="entry name" value="Brix"/>
    <property type="match status" value="1"/>
</dbReference>